<dbReference type="Proteomes" id="UP000729357">
    <property type="component" value="Unassembled WGS sequence"/>
</dbReference>
<accession>A0A9P8JW80</accession>
<reference evidence="1" key="2">
    <citation type="submission" date="2021-08" db="EMBL/GenBank/DDBJ databases">
        <authorList>
            <person name="Gostincar C."/>
            <person name="Sun X."/>
            <person name="Song Z."/>
            <person name="Gunde-Cimerman N."/>
        </authorList>
    </citation>
    <scope>NUCLEOTIDE SEQUENCE</scope>
    <source>
        <strain evidence="1">EXF-9298</strain>
    </source>
</reference>
<gene>
    <name evidence="1" type="ORF">KCU98_g7081</name>
</gene>
<proteinExistence type="predicted"/>
<evidence type="ECO:0000313" key="1">
    <source>
        <dbReference type="EMBL" id="KAG9982000.1"/>
    </source>
</evidence>
<protein>
    <submittedName>
        <fullName evidence="1">Uncharacterized protein</fullName>
    </submittedName>
</protein>
<organism evidence="1 2">
    <name type="scientific">Aureobasidium melanogenum</name>
    <name type="common">Aureobasidium pullulans var. melanogenum</name>
    <dbReference type="NCBI Taxonomy" id="46634"/>
    <lineage>
        <taxon>Eukaryota</taxon>
        <taxon>Fungi</taxon>
        <taxon>Dikarya</taxon>
        <taxon>Ascomycota</taxon>
        <taxon>Pezizomycotina</taxon>
        <taxon>Dothideomycetes</taxon>
        <taxon>Dothideomycetidae</taxon>
        <taxon>Dothideales</taxon>
        <taxon>Saccotheciaceae</taxon>
        <taxon>Aureobasidium</taxon>
    </lineage>
</organism>
<comment type="caution">
    <text evidence="1">The sequence shown here is derived from an EMBL/GenBank/DDBJ whole genome shotgun (WGS) entry which is preliminary data.</text>
</comment>
<reference evidence="1" key="1">
    <citation type="journal article" date="2021" name="J Fungi (Basel)">
        <title>Virulence traits and population genomics of the black yeast Aureobasidium melanogenum.</title>
        <authorList>
            <person name="Cernosa A."/>
            <person name="Sun X."/>
            <person name="Gostincar C."/>
            <person name="Fang C."/>
            <person name="Gunde-Cimerman N."/>
            <person name="Song Z."/>
        </authorList>
    </citation>
    <scope>NUCLEOTIDE SEQUENCE</scope>
    <source>
        <strain evidence="1">EXF-9298</strain>
    </source>
</reference>
<dbReference type="AlphaFoldDB" id="A0A9P8JW80"/>
<name>A0A9P8JW80_AURME</name>
<keyword evidence="2" id="KW-1185">Reference proteome</keyword>
<sequence>MDTINTYLAYSLREFLMDSGAEERYEAIAAVLENFWMDDPSQFDRATFSDLRTQFASWLRTQNTDDEDGFKVLPKVRFRTFLVVDQAVLHMLASAPDPNDEEADPSAVRAVMIKVVSAQRDERRLPGSTRRGPHNNEDGKIFPGWANYRIAELRELWEKVSEYRTLYEICPRSRFEKGDEVLWEP</sequence>
<dbReference type="EMBL" id="JAHFXS010000773">
    <property type="protein sequence ID" value="KAG9982000.1"/>
    <property type="molecule type" value="Genomic_DNA"/>
</dbReference>
<feature type="non-terminal residue" evidence="1">
    <location>
        <position position="185"/>
    </location>
</feature>
<evidence type="ECO:0000313" key="2">
    <source>
        <dbReference type="Proteomes" id="UP000729357"/>
    </source>
</evidence>